<accession>A0AAW0T025</accession>
<keyword evidence="2" id="KW-1185">Reference proteome</keyword>
<dbReference type="PANTHER" id="PTHR45913:SF5">
    <property type="entry name" value="GENERAL TRANSCRIPTION FACTOR II-I REPEAT DOMAIN-CONTAINING PROTEIN 2A-LIKE PROTEIN"/>
    <property type="match status" value="1"/>
</dbReference>
<organism evidence="1 2">
    <name type="scientific">Scylla paramamosain</name>
    <name type="common">Mud crab</name>
    <dbReference type="NCBI Taxonomy" id="85552"/>
    <lineage>
        <taxon>Eukaryota</taxon>
        <taxon>Metazoa</taxon>
        <taxon>Ecdysozoa</taxon>
        <taxon>Arthropoda</taxon>
        <taxon>Crustacea</taxon>
        <taxon>Multicrustacea</taxon>
        <taxon>Malacostraca</taxon>
        <taxon>Eumalacostraca</taxon>
        <taxon>Eucarida</taxon>
        <taxon>Decapoda</taxon>
        <taxon>Pleocyemata</taxon>
        <taxon>Brachyura</taxon>
        <taxon>Eubrachyura</taxon>
        <taxon>Portunoidea</taxon>
        <taxon>Portunidae</taxon>
        <taxon>Portuninae</taxon>
        <taxon>Scylla</taxon>
    </lineage>
</organism>
<dbReference type="PANTHER" id="PTHR45913">
    <property type="entry name" value="EPM2A-INTERACTING PROTEIN 1"/>
    <property type="match status" value="1"/>
</dbReference>
<comment type="caution">
    <text evidence="1">The sequence shown here is derived from an EMBL/GenBank/DDBJ whole genome shotgun (WGS) entry which is preliminary data.</text>
</comment>
<sequence length="168" mass="19346">MSVVVKVVDSILSCNLNHRQFQAMMDEVNAHYEEVCWLIHGAMLSRVHGSGHLCWCRRFSIASLREEFTYCFAAVRLLAVEVMLITDPFDFPVDDLPAHLQMELVELHYNDELKANTYSCEQLFSKMKYTKSRLLSQLSDRYLNDILLLSASSIIQSTLHGKQNHPSH</sequence>
<dbReference type="Proteomes" id="UP001487740">
    <property type="component" value="Unassembled WGS sequence"/>
</dbReference>
<dbReference type="EMBL" id="JARAKH010000041">
    <property type="protein sequence ID" value="KAK8380908.1"/>
    <property type="molecule type" value="Genomic_DNA"/>
</dbReference>
<proteinExistence type="predicted"/>
<name>A0AAW0T025_SCYPA</name>
<reference evidence="1 2" key="1">
    <citation type="submission" date="2023-03" db="EMBL/GenBank/DDBJ databases">
        <title>High-quality genome of Scylla paramamosain provides insights in environmental adaptation.</title>
        <authorList>
            <person name="Zhang L."/>
        </authorList>
    </citation>
    <scope>NUCLEOTIDE SEQUENCE [LARGE SCALE GENOMIC DNA]</scope>
    <source>
        <strain evidence="1">LZ_2023a</strain>
        <tissue evidence="1">Muscle</tissue>
    </source>
</reference>
<gene>
    <name evidence="1" type="ORF">O3P69_008078</name>
</gene>
<dbReference type="AlphaFoldDB" id="A0AAW0T025"/>
<evidence type="ECO:0000313" key="2">
    <source>
        <dbReference type="Proteomes" id="UP001487740"/>
    </source>
</evidence>
<evidence type="ECO:0000313" key="1">
    <source>
        <dbReference type="EMBL" id="KAK8380908.1"/>
    </source>
</evidence>
<protein>
    <submittedName>
        <fullName evidence="1">Uncharacterized protein</fullName>
    </submittedName>
</protein>